<evidence type="ECO:0000313" key="1">
    <source>
        <dbReference type="EMBL" id="GJD44966.1"/>
    </source>
</evidence>
<dbReference type="Proteomes" id="UP001055117">
    <property type="component" value="Unassembled WGS sequence"/>
</dbReference>
<reference evidence="1 2" key="1">
    <citation type="journal article" date="2021" name="Front. Microbiol.">
        <title>Comprehensive Comparative Genomics and Phenotyping of Methylobacterium Species.</title>
        <authorList>
            <person name="Alessa O."/>
            <person name="Ogura Y."/>
            <person name="Fujitani Y."/>
            <person name="Takami H."/>
            <person name="Hayashi T."/>
            <person name="Sahin N."/>
            <person name="Tani A."/>
        </authorList>
    </citation>
    <scope>NUCLEOTIDE SEQUENCE [LARGE SCALE GENOMIC DNA]</scope>
    <source>
        <strain evidence="1 2">DSM 23679</strain>
    </source>
</reference>
<comment type="caution">
    <text evidence="1">The sequence shown here is derived from an EMBL/GenBank/DDBJ whole genome shotgun (WGS) entry which is preliminary data.</text>
</comment>
<dbReference type="EMBL" id="BPQG01000044">
    <property type="protein sequence ID" value="GJD44966.1"/>
    <property type="molecule type" value="Genomic_DNA"/>
</dbReference>
<name>A0ABQ4QIV7_9HYPH</name>
<protein>
    <submittedName>
        <fullName evidence="1">Uncharacterized protein</fullName>
    </submittedName>
</protein>
<keyword evidence="2" id="KW-1185">Reference proteome</keyword>
<evidence type="ECO:0000313" key="2">
    <source>
        <dbReference type="Proteomes" id="UP001055117"/>
    </source>
</evidence>
<dbReference type="RefSeq" id="WP_187273722.1">
    <property type="nucleotide sequence ID" value="NZ_BPQG01000044.1"/>
</dbReference>
<accession>A0ABQ4QIV7</accession>
<organism evidence="1 2">
    <name type="scientific">Methylobacterium cerastii</name>
    <dbReference type="NCBI Taxonomy" id="932741"/>
    <lineage>
        <taxon>Bacteria</taxon>
        <taxon>Pseudomonadati</taxon>
        <taxon>Pseudomonadota</taxon>
        <taxon>Alphaproteobacteria</taxon>
        <taxon>Hyphomicrobiales</taxon>
        <taxon>Methylobacteriaceae</taxon>
        <taxon>Methylobacterium</taxon>
    </lineage>
</organism>
<sequence>MSTRRALALAFAFGAFGLGLRLAVPVAPVDESYRDVVRYYRALERP</sequence>
<gene>
    <name evidence="1" type="ORF">AFCDBAGC_2835</name>
</gene>
<proteinExistence type="predicted"/>